<dbReference type="OrthoDB" id="411823at2759"/>
<name>A0A6G0VXH1_APHCR</name>
<reference evidence="1 2" key="1">
    <citation type="submission" date="2019-08" db="EMBL/GenBank/DDBJ databases">
        <title>Whole genome of Aphis craccivora.</title>
        <authorList>
            <person name="Voronova N.V."/>
            <person name="Shulinski R.S."/>
            <person name="Bandarenka Y.V."/>
            <person name="Zhorov D.G."/>
            <person name="Warner D."/>
        </authorList>
    </citation>
    <scope>NUCLEOTIDE SEQUENCE [LARGE SCALE GENOMIC DNA]</scope>
    <source>
        <strain evidence="1">180601</strain>
        <tissue evidence="1">Whole Body</tissue>
    </source>
</reference>
<dbReference type="Proteomes" id="UP000478052">
    <property type="component" value="Unassembled WGS sequence"/>
</dbReference>
<gene>
    <name evidence="1" type="ORF">FWK35_00035276</name>
</gene>
<evidence type="ECO:0000313" key="1">
    <source>
        <dbReference type="EMBL" id="KAF0712245.1"/>
    </source>
</evidence>
<comment type="caution">
    <text evidence="1">The sequence shown here is derived from an EMBL/GenBank/DDBJ whole genome shotgun (WGS) entry which is preliminary data.</text>
</comment>
<proteinExistence type="predicted"/>
<protein>
    <submittedName>
        <fullName evidence="1">Uncharacterized protein</fullName>
    </submittedName>
</protein>
<sequence>MAEWVVLNRLHTGHGHCKELLFKWKMADLPDCDCDHPFQTIHCILKDCPIREFKGKTRELHDATVEAITWIKALDIIL</sequence>
<keyword evidence="2" id="KW-1185">Reference proteome</keyword>
<dbReference type="AlphaFoldDB" id="A0A6G0VXH1"/>
<dbReference type="EMBL" id="VUJU01011001">
    <property type="protein sequence ID" value="KAF0712245.1"/>
    <property type="molecule type" value="Genomic_DNA"/>
</dbReference>
<accession>A0A6G0VXH1</accession>
<evidence type="ECO:0000313" key="2">
    <source>
        <dbReference type="Proteomes" id="UP000478052"/>
    </source>
</evidence>
<organism evidence="1 2">
    <name type="scientific">Aphis craccivora</name>
    <name type="common">Cowpea aphid</name>
    <dbReference type="NCBI Taxonomy" id="307492"/>
    <lineage>
        <taxon>Eukaryota</taxon>
        <taxon>Metazoa</taxon>
        <taxon>Ecdysozoa</taxon>
        <taxon>Arthropoda</taxon>
        <taxon>Hexapoda</taxon>
        <taxon>Insecta</taxon>
        <taxon>Pterygota</taxon>
        <taxon>Neoptera</taxon>
        <taxon>Paraneoptera</taxon>
        <taxon>Hemiptera</taxon>
        <taxon>Sternorrhyncha</taxon>
        <taxon>Aphidomorpha</taxon>
        <taxon>Aphidoidea</taxon>
        <taxon>Aphididae</taxon>
        <taxon>Aphidini</taxon>
        <taxon>Aphis</taxon>
        <taxon>Aphis</taxon>
    </lineage>
</organism>